<dbReference type="InterPro" id="IPR040442">
    <property type="entry name" value="Pyrv_kinase-like_dom_sf"/>
</dbReference>
<dbReference type="GO" id="GO:0008816">
    <property type="term" value="F:citryl-CoA lyase activity"/>
    <property type="evidence" value="ECO:0007669"/>
    <property type="project" value="UniProtKB-EC"/>
</dbReference>
<dbReference type="InterPro" id="IPR015813">
    <property type="entry name" value="Pyrv/PenolPyrv_kinase-like_dom"/>
</dbReference>
<evidence type="ECO:0000256" key="1">
    <source>
        <dbReference type="ARBA" id="ARBA00001946"/>
    </source>
</evidence>
<dbReference type="EC" id="4.1.3.6" evidence="7"/>
<evidence type="ECO:0000259" key="6">
    <source>
        <dbReference type="Pfam" id="PF03328"/>
    </source>
</evidence>
<evidence type="ECO:0000313" key="8">
    <source>
        <dbReference type="Proteomes" id="UP000245423"/>
    </source>
</evidence>
<dbReference type="SUPFAM" id="SSF51621">
    <property type="entry name" value="Phosphoenolpyruvate/pyruvate domain"/>
    <property type="match status" value="1"/>
</dbReference>
<dbReference type="GO" id="GO:0008815">
    <property type="term" value="F:citrate (pro-3S)-lyase activity"/>
    <property type="evidence" value="ECO:0007669"/>
    <property type="project" value="UniProtKB-EC"/>
</dbReference>
<dbReference type="GO" id="GO:0006107">
    <property type="term" value="P:oxaloacetate metabolic process"/>
    <property type="evidence" value="ECO:0007669"/>
    <property type="project" value="TreeGrafter"/>
</dbReference>
<evidence type="ECO:0000256" key="4">
    <source>
        <dbReference type="PIRSR" id="PIRSR015582-1"/>
    </source>
</evidence>
<sequence>MDRLRRTMLFMPGNNPNMIQNAGVLGADSIILDLEDSVSIEEKDAARDLVYKALKYVDFYSCEIVVRINSPSSPFGIKDIQVITKAKPDAFMIPMATEEDMEEICKLVGKIERKEGILENTIKLIPIAETAYSIENISDIISASNRTIAVLLGAEDLTADLEVTRTKEGQEIFYARSRIAHICKTYKIDAIDTPFADVDDFEGLRKDTIRGKGLGMTGKAAINPRQIEIINQVFTPTIDEIEYAQNVIKAMEEAKGKGKGVFSYQGKMVDAPIIHRAETILKKAKAAGVI</sequence>
<evidence type="ECO:0000256" key="2">
    <source>
        <dbReference type="ARBA" id="ARBA00022723"/>
    </source>
</evidence>
<evidence type="ECO:0000313" key="7">
    <source>
        <dbReference type="EMBL" id="SHD77539.1"/>
    </source>
</evidence>
<reference evidence="7 8" key="1">
    <citation type="submission" date="2016-11" db="EMBL/GenBank/DDBJ databases">
        <authorList>
            <person name="Manzoor S."/>
        </authorList>
    </citation>
    <scope>NUCLEOTIDE SEQUENCE [LARGE SCALE GENOMIC DNA]</scope>
    <source>
        <strain evidence="7">Clostridium ultunense strain Esp</strain>
    </source>
</reference>
<dbReference type="PIRSF" id="PIRSF015582">
    <property type="entry name" value="Cit_lyase_B"/>
    <property type="match status" value="1"/>
</dbReference>
<protein>
    <submittedName>
        <fullName evidence="7">Citrate lyase subunit beta</fullName>
        <ecNumber evidence="7">4.1.3.34</ecNumber>
        <ecNumber evidence="7">4.1.3.6</ecNumber>
    </submittedName>
</protein>
<organism evidence="7 8">
    <name type="scientific">[Clostridium] ultunense Esp</name>
    <dbReference type="NCBI Taxonomy" id="1288971"/>
    <lineage>
        <taxon>Bacteria</taxon>
        <taxon>Bacillati</taxon>
        <taxon>Bacillota</taxon>
        <taxon>Tissierellia</taxon>
        <taxon>Tissierellales</taxon>
        <taxon>Tepidimicrobiaceae</taxon>
        <taxon>Schnuerera</taxon>
    </lineage>
</organism>
<evidence type="ECO:0000256" key="3">
    <source>
        <dbReference type="ARBA" id="ARBA00022842"/>
    </source>
</evidence>
<evidence type="ECO:0000256" key="5">
    <source>
        <dbReference type="PIRSR" id="PIRSR015582-2"/>
    </source>
</evidence>
<keyword evidence="3 5" id="KW-0460">Magnesium</keyword>
<dbReference type="AlphaFoldDB" id="A0A1M4PPX3"/>
<keyword evidence="7" id="KW-0456">Lyase</keyword>
<feature type="binding site" evidence="4">
    <location>
        <position position="129"/>
    </location>
    <ligand>
        <name>substrate</name>
    </ligand>
</feature>
<dbReference type="EMBL" id="LT669839">
    <property type="protein sequence ID" value="SHD77539.1"/>
    <property type="molecule type" value="Genomic_DNA"/>
</dbReference>
<dbReference type="Pfam" id="PF03328">
    <property type="entry name" value="HpcH_HpaI"/>
    <property type="match status" value="1"/>
</dbReference>
<feature type="binding site" evidence="5">
    <location>
        <position position="156"/>
    </location>
    <ligand>
        <name>Mg(2+)</name>
        <dbReference type="ChEBI" id="CHEBI:18420"/>
    </ligand>
</feature>
<dbReference type="RefSeq" id="WP_025641582.1">
    <property type="nucleotide sequence ID" value="NZ_LT669839.1"/>
</dbReference>
<dbReference type="Gene3D" id="3.20.20.60">
    <property type="entry name" value="Phosphoenolpyruvate-binding domains"/>
    <property type="match status" value="1"/>
</dbReference>
<proteinExistence type="predicted"/>
<feature type="binding site" evidence="5">
    <location>
        <position position="129"/>
    </location>
    <ligand>
        <name>Mg(2+)</name>
        <dbReference type="ChEBI" id="CHEBI:18420"/>
    </ligand>
</feature>
<keyword evidence="2 5" id="KW-0479">Metal-binding</keyword>
<dbReference type="PANTHER" id="PTHR32308">
    <property type="entry name" value="LYASE BETA SUBUNIT, PUTATIVE (AFU_ORTHOLOGUE AFUA_4G13030)-RELATED"/>
    <property type="match status" value="1"/>
</dbReference>
<dbReference type="GO" id="GO:0000287">
    <property type="term" value="F:magnesium ion binding"/>
    <property type="evidence" value="ECO:0007669"/>
    <property type="project" value="TreeGrafter"/>
</dbReference>
<feature type="binding site" evidence="4">
    <location>
        <position position="67"/>
    </location>
    <ligand>
        <name>substrate</name>
    </ligand>
</feature>
<dbReference type="InterPro" id="IPR005000">
    <property type="entry name" value="Aldolase/citrate-lyase_domain"/>
</dbReference>
<name>A0A1M4PPX3_9FIRM</name>
<dbReference type="InterPro" id="IPR011206">
    <property type="entry name" value="Citrate_lyase_beta/mcl1/mcl2"/>
</dbReference>
<dbReference type="PANTHER" id="PTHR32308:SF0">
    <property type="entry name" value="HPCH_HPAI ALDOLASE_CITRATE LYASE DOMAIN-CONTAINING PROTEIN"/>
    <property type="match status" value="1"/>
</dbReference>
<dbReference type="EC" id="4.1.3.34" evidence="7"/>
<dbReference type="OrthoDB" id="9786940at2"/>
<accession>A0A1M4PPX3</accession>
<feature type="domain" description="HpcH/HpaI aldolase/citrate lyase" evidence="6">
    <location>
        <begin position="6"/>
        <end position="224"/>
    </location>
</feature>
<gene>
    <name evidence="7" type="primary">citE</name>
    <name evidence="7" type="ORF">CUESP1_2185</name>
</gene>
<comment type="cofactor">
    <cofactor evidence="1">
        <name>Mg(2+)</name>
        <dbReference type="ChEBI" id="CHEBI:18420"/>
    </cofactor>
</comment>
<dbReference type="Proteomes" id="UP000245423">
    <property type="component" value="Chromosome 1"/>
</dbReference>
<keyword evidence="8" id="KW-1185">Reference proteome</keyword>